<keyword evidence="4" id="KW-1185">Reference proteome</keyword>
<evidence type="ECO:0000256" key="1">
    <source>
        <dbReference type="SAM" id="Phobius"/>
    </source>
</evidence>
<keyword evidence="3" id="KW-0378">Hydrolase</keyword>
<dbReference type="GO" id="GO:0016810">
    <property type="term" value="F:hydrolase activity, acting on carbon-nitrogen (but not peptide) bonds"/>
    <property type="evidence" value="ECO:0007669"/>
    <property type="project" value="InterPro"/>
</dbReference>
<dbReference type="Gene3D" id="3.20.20.140">
    <property type="entry name" value="Metal-dependent hydrolases"/>
    <property type="match status" value="2"/>
</dbReference>
<dbReference type="PANTHER" id="PTHR43135">
    <property type="entry name" value="ALPHA-D-RIBOSE 1-METHYLPHOSPHONATE 5-TRIPHOSPHATE DIPHOSPHATASE"/>
    <property type="match status" value="1"/>
</dbReference>
<dbReference type="InterPro" id="IPR011059">
    <property type="entry name" value="Metal-dep_hydrolase_composite"/>
</dbReference>
<organism evidence="3 4">
    <name type="scientific">Exidia glandulosa HHB12029</name>
    <dbReference type="NCBI Taxonomy" id="1314781"/>
    <lineage>
        <taxon>Eukaryota</taxon>
        <taxon>Fungi</taxon>
        <taxon>Dikarya</taxon>
        <taxon>Basidiomycota</taxon>
        <taxon>Agaricomycotina</taxon>
        <taxon>Agaricomycetes</taxon>
        <taxon>Auriculariales</taxon>
        <taxon>Exidiaceae</taxon>
        <taxon>Exidia</taxon>
    </lineage>
</organism>
<dbReference type="SUPFAM" id="SSF51338">
    <property type="entry name" value="Composite domain of metallo-dependent hydrolases"/>
    <property type="match status" value="1"/>
</dbReference>
<dbReference type="AlphaFoldDB" id="A0A165E9D9"/>
<gene>
    <name evidence="3" type="ORF">EXIGLDRAFT_840800</name>
</gene>
<dbReference type="EMBL" id="KV426157">
    <property type="protein sequence ID" value="KZV86384.1"/>
    <property type="molecule type" value="Genomic_DNA"/>
</dbReference>
<sequence>MLDDKHGLLLDERPRRSHKALHLLGATALALVALSWSPFAPFPRRPPNAPEILAKCASLHVPAGPHPDFFSRAVSDRFVPGTKATLIRNATIWTGREAGNEVVYGDVLLDGGIIKAVGTVSGVVLRDPNVNEINAGGKWLTAGMFDLHSHVGVFSMPDSRGASGDFMSSDGPVVPWMRSIDGLNTHDASYELAVAGGLTGGLILPGSGNAIGGQAFAIKFRPTAERTPSSKLIDSPLGQTVVDRNHPPRWRHMKHACGENQLRYGSRFDSAWAFRQGYEEARRIRDAQDAYCAKATTGKWDEIEKVEFPYSLKWEALVDVLRGRVKVNTHCYEAVDFDQIVRLTNEFKFPIAAFHHASEAYLVTDLLKKTWGGTPAVAIFATNGRYKREAYRASEFAPKILAENGVPVVMKTDHPIINSRDILFEAQKAHYYGLPTNLALASVITSPVIAAGLDHRLGYIKEGYDADVVLWDAHPLQVGATPTQVFIDGIAQISSPYTVPGVKPQTAPRTPRWDRESAAALKYEGLAPLEPRRRARAVAFVNVGNAKERVSVLNGRVVQEHEHELGRMVETIDLQGGHIVPGLISFGSRLGMEEIASEGSTSDGSIIDPLMAGVPSILGDAGAAIRAVDGLRFETRHALLAYRSGVTAAVATPIGLGVFQGISTFFRLGEVHALAPGAVLQEAVALHLTIRRPSASLINYTNGLAIPSISTQIATLRRLLTDNVQGETGRLFTRAAKGEIPLVLTATSADVMAALLRMKRDLETKEHGLHLRMVFNNANEAHLLAKEIGEAGVGVILTPIRPFPTTWDERRIVPGPPLTKETALTILLRHNVTVGVGIREEWEAQHTRFMLKWAMEESSGLLDEGGALALATSNIAKLLGLDAAEDTDFVAYSGGLWHEQESKVVAVLSPARNVVDIFS</sequence>
<feature type="transmembrane region" description="Helical" evidence="1">
    <location>
        <begin position="20"/>
        <end position="39"/>
    </location>
</feature>
<dbReference type="InterPro" id="IPR051781">
    <property type="entry name" value="Metallo-dep_Hydrolase"/>
</dbReference>
<evidence type="ECO:0000313" key="3">
    <source>
        <dbReference type="EMBL" id="KZV86384.1"/>
    </source>
</evidence>
<keyword evidence="1" id="KW-0812">Transmembrane</keyword>
<dbReference type="Pfam" id="PF01979">
    <property type="entry name" value="Amidohydro_1"/>
    <property type="match status" value="1"/>
</dbReference>
<keyword evidence="1" id="KW-0472">Membrane</keyword>
<feature type="domain" description="Amidohydrolase-related" evidence="2">
    <location>
        <begin position="397"/>
        <end position="489"/>
    </location>
</feature>
<accession>A0A165E9D9</accession>
<dbReference type="Proteomes" id="UP000077266">
    <property type="component" value="Unassembled WGS sequence"/>
</dbReference>
<name>A0A165E9D9_EXIGL</name>
<dbReference type="InterPro" id="IPR006680">
    <property type="entry name" value="Amidohydro-rel"/>
</dbReference>
<dbReference type="PANTHER" id="PTHR43135:SF3">
    <property type="entry name" value="ALPHA-D-RIBOSE 1-METHYLPHOSPHONATE 5-TRIPHOSPHATE DIPHOSPHATASE"/>
    <property type="match status" value="1"/>
</dbReference>
<evidence type="ECO:0000259" key="2">
    <source>
        <dbReference type="Pfam" id="PF01979"/>
    </source>
</evidence>
<reference evidence="3 4" key="1">
    <citation type="journal article" date="2016" name="Mol. Biol. Evol.">
        <title>Comparative Genomics of Early-Diverging Mushroom-Forming Fungi Provides Insights into the Origins of Lignocellulose Decay Capabilities.</title>
        <authorList>
            <person name="Nagy L.G."/>
            <person name="Riley R."/>
            <person name="Tritt A."/>
            <person name="Adam C."/>
            <person name="Daum C."/>
            <person name="Floudas D."/>
            <person name="Sun H."/>
            <person name="Yadav J.S."/>
            <person name="Pangilinan J."/>
            <person name="Larsson K.H."/>
            <person name="Matsuura K."/>
            <person name="Barry K."/>
            <person name="Labutti K."/>
            <person name="Kuo R."/>
            <person name="Ohm R.A."/>
            <person name="Bhattacharya S.S."/>
            <person name="Shirouzu T."/>
            <person name="Yoshinaga Y."/>
            <person name="Martin F.M."/>
            <person name="Grigoriev I.V."/>
            <person name="Hibbett D.S."/>
        </authorList>
    </citation>
    <scope>NUCLEOTIDE SEQUENCE [LARGE SCALE GENOMIC DNA]</scope>
    <source>
        <strain evidence="3 4">HHB12029</strain>
    </source>
</reference>
<dbReference type="InParanoid" id="A0A165E9D9"/>
<dbReference type="InterPro" id="IPR032466">
    <property type="entry name" value="Metal_Hydrolase"/>
</dbReference>
<evidence type="ECO:0000313" key="4">
    <source>
        <dbReference type="Proteomes" id="UP000077266"/>
    </source>
</evidence>
<proteinExistence type="predicted"/>
<dbReference type="SUPFAM" id="SSF51556">
    <property type="entry name" value="Metallo-dependent hydrolases"/>
    <property type="match status" value="1"/>
</dbReference>
<dbReference type="OrthoDB" id="10258955at2759"/>
<keyword evidence="1" id="KW-1133">Transmembrane helix</keyword>
<protein>
    <submittedName>
        <fullName evidence="3">Composite domain of metallo-dependent hydrolase</fullName>
    </submittedName>
</protein>